<comment type="caution">
    <text evidence="2">The sequence shown here is derived from an EMBL/GenBank/DDBJ whole genome shotgun (WGS) entry which is preliminary data.</text>
</comment>
<protein>
    <recommendedName>
        <fullName evidence="1">NACHT domain-containing protein</fullName>
    </recommendedName>
</protein>
<organism evidence="2 3">
    <name type="scientific">Linnemannia exigua</name>
    <dbReference type="NCBI Taxonomy" id="604196"/>
    <lineage>
        <taxon>Eukaryota</taxon>
        <taxon>Fungi</taxon>
        <taxon>Fungi incertae sedis</taxon>
        <taxon>Mucoromycota</taxon>
        <taxon>Mortierellomycotina</taxon>
        <taxon>Mortierellomycetes</taxon>
        <taxon>Mortierellales</taxon>
        <taxon>Mortierellaceae</taxon>
        <taxon>Linnemannia</taxon>
    </lineage>
</organism>
<dbReference type="InterPro" id="IPR027417">
    <property type="entry name" value="P-loop_NTPase"/>
</dbReference>
<evidence type="ECO:0000259" key="1">
    <source>
        <dbReference type="Pfam" id="PF05729"/>
    </source>
</evidence>
<gene>
    <name evidence="2" type="ORF">BGZ95_007457</name>
</gene>
<sequence>MENTIEFCDGPRQVLLLLGDSGGGKSTFNLKLENTLWQSYKRGDPIPLHINLLAIDNPHQNMIAKRLQQLGFSDTQIQELKQQRQFIAICDGYDESQLRKNLYTTNQFNQSGQWKAKLVITCRTQYLGKDYRPQFLPNVESQQQEKEADLFQEAFIAPFSQDQVKEYVELHVLQESESTLVGQPKGSADEGIESVEQNVQQDSTSTVTDQPKWSADDYMNKLSKMYGLMELVSNPFLLSLAVRALPKTTQSENDMSNIQLTSVQLYDTFTEQWLKKSMHQLQDRVLTSEERT</sequence>
<feature type="domain" description="NACHT" evidence="1">
    <location>
        <begin position="14"/>
        <end position="169"/>
    </location>
</feature>
<evidence type="ECO:0000313" key="2">
    <source>
        <dbReference type="EMBL" id="KAG0249673.1"/>
    </source>
</evidence>
<feature type="non-terminal residue" evidence="2">
    <location>
        <position position="292"/>
    </location>
</feature>
<dbReference type="Pfam" id="PF05729">
    <property type="entry name" value="NACHT"/>
    <property type="match status" value="1"/>
</dbReference>
<dbReference type="AlphaFoldDB" id="A0AAD4D0G8"/>
<reference evidence="2" key="1">
    <citation type="journal article" date="2020" name="Fungal Divers.">
        <title>Resolving the Mortierellaceae phylogeny through synthesis of multi-gene phylogenetics and phylogenomics.</title>
        <authorList>
            <person name="Vandepol N."/>
            <person name="Liber J."/>
            <person name="Desiro A."/>
            <person name="Na H."/>
            <person name="Kennedy M."/>
            <person name="Barry K."/>
            <person name="Grigoriev I.V."/>
            <person name="Miller A.N."/>
            <person name="O'Donnell K."/>
            <person name="Stajich J.E."/>
            <person name="Bonito G."/>
        </authorList>
    </citation>
    <scope>NUCLEOTIDE SEQUENCE</scope>
    <source>
        <strain evidence="2">NRRL 28262</strain>
    </source>
</reference>
<dbReference type="InterPro" id="IPR007111">
    <property type="entry name" value="NACHT_NTPase"/>
</dbReference>
<dbReference type="Gene3D" id="3.40.50.300">
    <property type="entry name" value="P-loop containing nucleotide triphosphate hydrolases"/>
    <property type="match status" value="1"/>
</dbReference>
<name>A0AAD4D0G8_9FUNG</name>
<dbReference type="EMBL" id="JAAAIL010003651">
    <property type="protein sequence ID" value="KAG0249673.1"/>
    <property type="molecule type" value="Genomic_DNA"/>
</dbReference>
<accession>A0AAD4D0G8</accession>
<keyword evidence="3" id="KW-1185">Reference proteome</keyword>
<evidence type="ECO:0000313" key="3">
    <source>
        <dbReference type="Proteomes" id="UP001194580"/>
    </source>
</evidence>
<proteinExistence type="predicted"/>
<dbReference type="Proteomes" id="UP001194580">
    <property type="component" value="Unassembled WGS sequence"/>
</dbReference>